<keyword evidence="3" id="KW-0472">Membrane</keyword>
<feature type="compositionally biased region" description="Polar residues" evidence="2">
    <location>
        <begin position="3260"/>
        <end position="3270"/>
    </location>
</feature>
<keyword evidence="3" id="KW-1133">Transmembrane helix</keyword>
<accession>A0ABP1GAC8</accession>
<feature type="region of interest" description="Disordered" evidence="2">
    <location>
        <begin position="3377"/>
        <end position="3844"/>
    </location>
</feature>
<feature type="compositionally biased region" description="Polar residues" evidence="2">
    <location>
        <begin position="3188"/>
        <end position="3198"/>
    </location>
</feature>
<evidence type="ECO:0000313" key="4">
    <source>
        <dbReference type="EMBL" id="CAL5228280.1"/>
    </source>
</evidence>
<feature type="compositionally biased region" description="Low complexity" evidence="2">
    <location>
        <begin position="3050"/>
        <end position="3073"/>
    </location>
</feature>
<feature type="compositionally biased region" description="Polar residues" evidence="2">
    <location>
        <begin position="3285"/>
        <end position="3295"/>
    </location>
</feature>
<feature type="compositionally biased region" description="Low complexity" evidence="2">
    <location>
        <begin position="3565"/>
        <end position="3581"/>
    </location>
</feature>
<dbReference type="Pfam" id="PF10344">
    <property type="entry name" value="Hobbit"/>
    <property type="match status" value="1"/>
</dbReference>
<reference evidence="4 5" key="1">
    <citation type="submission" date="2024-06" db="EMBL/GenBank/DDBJ databases">
        <authorList>
            <person name="Kraege A."/>
            <person name="Thomma B."/>
        </authorList>
    </citation>
    <scope>NUCLEOTIDE SEQUENCE [LARGE SCALE GENOMIC DNA]</scope>
</reference>
<keyword evidence="1" id="KW-0175">Coiled coil</keyword>
<feature type="compositionally biased region" description="Polar residues" evidence="2">
    <location>
        <begin position="3670"/>
        <end position="3691"/>
    </location>
</feature>
<feature type="region of interest" description="Disordered" evidence="2">
    <location>
        <begin position="1119"/>
        <end position="1162"/>
    </location>
</feature>
<evidence type="ECO:0000256" key="2">
    <source>
        <dbReference type="SAM" id="MobiDB-lite"/>
    </source>
</evidence>
<feature type="compositionally biased region" description="Low complexity" evidence="2">
    <location>
        <begin position="2851"/>
        <end position="2861"/>
    </location>
</feature>
<keyword evidence="3" id="KW-0812">Transmembrane</keyword>
<feature type="compositionally biased region" description="Acidic residues" evidence="2">
    <location>
        <begin position="3810"/>
        <end position="3819"/>
    </location>
</feature>
<keyword evidence="5" id="KW-1185">Reference proteome</keyword>
<feature type="compositionally biased region" description="Low complexity" evidence="2">
    <location>
        <begin position="533"/>
        <end position="543"/>
    </location>
</feature>
<feature type="region of interest" description="Disordered" evidence="2">
    <location>
        <begin position="2187"/>
        <end position="2211"/>
    </location>
</feature>
<dbReference type="PANTHER" id="PTHR15678">
    <property type="entry name" value="ANTIGEN MLAA-22-RELATED"/>
    <property type="match status" value="1"/>
</dbReference>
<feature type="region of interest" description="Disordered" evidence="2">
    <location>
        <begin position="2255"/>
        <end position="2321"/>
    </location>
</feature>
<dbReference type="EMBL" id="CAXHTA020000018">
    <property type="protein sequence ID" value="CAL5228280.1"/>
    <property type="molecule type" value="Genomic_DNA"/>
</dbReference>
<sequence>MLLRLVIYVAILLVVYHVLKRLLGLGLSRIARNRHVRVDIKEIGLLVTKGIHVHLAKGPVEHIYVTEVSFGRTKSAKKLVKGVARFWSTFRLKLPLTIRGLQIELREGSELPAWAARLPQKPKKVKPPKAALNELEERSRSVTRNLLIALTARVAFFLLPFLPLRVKNLSVISKRKGFEAEIGRIELLCSSSLAQLASSLTATLSVLPVSASLLSSAPSDSTEPAAAEGLDTRESTSRLPLLELSGLEFSTTVQLVGQSAVGCKLVSLQLGDAVVMATQAALAALLAMQPSVPKAKKALKSPKPAKQPLLAKLPADLGFLGDLVPEAVDVGLKQLSCHFMGGGTGAQHGLEAFAEANALQLKAQKPVRVKRFRRQRQKHATEAQTLYTVEFTTGTLQTGAGVAGLRPAALLECQSIASQLRFMKPAEQKPEHEHRSASAGLDDADGLAAVPRIPLTVIADAELSRLVTSCCVETLWPLPGAVADLQKALAPAKKSPAAPLRLPTADRWRSAARSATLQGAAGEPVPEALAAGADAADGEAPPGSMRRAGSARMSGLSINPSLIPGPSLDPEGSVSAATSPEDPEFDTFLGDRAAGGQAGNAASSSAAQAARDAWASSFRSEPAAKHVLERLGSRRSFGSRSTAGDKRSLGLRLCPSMSVSSNAERLMGRISAGRAQSAALSEGADDIDHTPKVIIVIEWEACMRVDASSRLQLLAAGGEEQLVIGFDSLAVSGKSLTKLHLSTSGIVKPERPKEEPSSPVQGVARRHSNDNDLDLLARQGLFTAAFTVQNISFNVRAPTNEAHMLKLIGAELFIVSIQPAEKELQASDNDHAGPLHIEGEVRTQALSVAADAAMLQAIATVAAAVLPPADFRLPKLKKLSRSATPGSSRRSRSTKGPPTMLLSNAVIVFEDCSVSYSTHVVVPERFRKPGADPEGDCSMCLGLARFAAAVKPLDKQADIELCDLTLTYSEQPADVPGASPFSTPKSQYASPSVPLLALQDILATVQLQDAPSPTAPVPAPALTEAAGQPEHEQAVQGTASADRNPAGAIPKGSTGSGPGARHAAVSPSGKQEAPARKLIKAGLELEGLKAIFDAEAIFAACQIAADAVAMHERLAPQRTPAAQAQQVSAAAGPLPSLGSPGQELKQAGPTAAAPPKKAGPSLKSSKYELVVSARLSDLQGEARLSELVSWGVHVQTVSAALGPRCAVIERATLSLNSAQLISLGAAVVTAHIPGVLEEPAPESSPWLIFAKAEGAEDLGRALTGAILPPSARTLPFPERTPDFDESSLLESASHMNSIGTSMSSRWRDIADMAPADLPEPSPLKGTDSSGPLPPLQTPQRPFGSRLEGLPAAYKRAGLGFWAKESNPEAQPKEFCLREERPPATPQPAAAVLEAWLSDATVSLPFDQDPGTAERFTELWAKAFKEALSEHLEAVKARLPKKQQKAKDGTKSEKALVEARVYLDGALFKMDHHPMEAWFAVHGPLLQRSAAKDSLWHRVLSALAPPTAGDIARGMVQKSGNAKIVMRHAFRNFKTQCNKAKTDDVRTTDQGALMHVLATTVEALVVVCGHGPASEKATLDHITAVDPPSAKVQLKEVQMLHVDAAVGPVSVMFSGAKEPIAAAGQTAVFGKLAVARQVTAAPETYKRRLDVGRCRDVEIEVSLKGARALVKVFTDLQASLEDVQSWFSVGLEPIIGLLTQAGKRLSPSDPDKSKAPSVTLPVWDMMRMLWRGQIGLTARRFEFSMSKAPRPDASAATERLQVMASYARIRLSFGAPLVVALCGVKSTAYRAAGLNHTPGTLFALPLVDFPAGFIKAFIDWELPRGRHQDDHYLHPAVPLGNGQKQKPIDAVAEYKCSAINANLKATVGQLSEIEPLVAASNVCLGAREEDAWAAGQRGASDSASEGVAAADRVMAYLGDHQVAFFKGFIDTAKAPPPWLRMVNKRGTFFLPLDPRRTPSASLPKLLKRFTIDVAATPLSVVHYTVDLDNASCGLTFSADRVAYSGNLLLNHPAPGQLKPGMSAITRKRELARTTTISMLTDVQAVKGRFHWGDSTAWRTPGGNVQEEQDRLMSLMDTGAALATATGVAGKRSDDPDNVAGLSDGPEGIAREASAAKGSEEAFILSIASCTVHEERQDPSTLTATPEQQRPLRVLVEDCRVMIDVEARNAIIAMVMHLLSAFKMPARPRTPQELPVEPTTPMARPLSGPRRHKAPAMMSLAPSASLEAGGNLLRTLLKQHMSAEGSGQTASIAEGINEGDEGEAETTSADTEVLMSPSRRITEDSVVSSMLGEDEGDEEMSRRANGLRSRGSRTLSESGGSRDFEDDAQEAMQEMLGAQEWHQEIRDQTRRDEEVELKRGTVKWEVEVSLLQINLCSDTAAGRFLLAAQKCQLSGSELPSSQRKALCIDMQEVQGHIAKTDIDPGASPAWLAIESDLLCSTPGSGVALKRVFKPFDWNLRIYNSAAIANAAPNGMQPLLSRSKSHIYGSTSGAAAGSGGDEVRVTVPEIAVSMDAQEFQILQDVAAHLAAEQVPTVEGIGRDSALLYEAESEEVLIARDTFASLRQYLVTLQEETLLVGSAGRAGGPRARKLQRLKSSFRSSSGTTRLSTVQLIQQLQVGAGQEGLEGFGQSLQDALQDMKNGTGDDASNQALALRWGAEQLEGARQALNAARAALKKLKAIEKKRKQKLERASRLTVEFDGVSWALCHERTPFIEMALTGISLTNLRNRDQSGNSKLVIQSLTVRDATGALGAAAGTEAGMVLTPWNPNESWTHDALVQVNAVLGPATRTHTIYEHIEVVVHPLGVHLTEAVATAFWEYFFPKEKTGDDEQASKRRETWRKNMDGKLRSKRSSAASEAGAALPAHELSGLKLGRPDGSKSAVTTPQVMSMATGPGRPFSASEVHRRGPFWDGNTAAELLKQGQKVPGRPSPGRSTLGESFSDRDDLDLDEALLQAAAEKKAVSREKSKLEVEARKTMFVHVRLNRVHCRVTYQGYPVNIKDFKVLLDKRVYHNLEGQWRDLFNRLKWDTVKSALKSVAGLQGRKFKELMPGSSAEGSSAKGSSSSQLKSWLSGLGKKGKAEGEEAKLREREHAHKQRMLLGKSQRSSAAVLRHSSTAVGLLPTVPSAGSEEGLRDPRDPRRSEGALGSQKALHGSFSNLQQGRLTSPRSDGEGIGGARPPKGILRSAGSARSSELTSHMISPRMSADAEVPGGMPISHGSAMARSGNTSGQLSSQLGSSQLNSLRSGDMESSLEPPASVFAPQSKSQQRTVPVTDLQHLLGVSQPDRASNMHSGFSSALMPRPGSAKEAEPRSDSAASRAPRPKSVRFGDAEPAAEASPPSGGAASMEEPTDADFENAQELKVGSRTLDNMLRSGRFALVGGDNGFKGALSAPSPISTSTEPSPGSPLPLPLSPVAQAFPSSQTWPPDPCSPRRAGTQSSPRTPHGRDTSDAESPEAKHDQAAGTSKQSDAKAGPSVVETNVTKSGRLQCEEDLPLHQNADEKQDRSAPGVQQERAMADDMSSKPAESKVATDSVRLDTAFRVTGTSTAPLRSPFCSDDSGPPTPRQRAAPPEPAQPAQDARSSPTPDADSGRAPEAIGQPAQPTEARVSFQKEADPSPAAAESSPPVPSAYMSSTAAQGSAGAGLREDSPPAVPAAPQMPSWLLAELRSPSRQGLQENGAASHTVSSSGNSEPGPAYYGNGGSLGYVSRHSQATGSDRPGSAPEALDPSQRRHSSAGGPRHGSVGTPGHDSARSNGSVHSEEPGLRLEDLRGGPSGGPRHDRQESGSSGEPGLKLEDLLGQPGSGGAYDDASEDAEASEPSEGSLARGAKRTWPAAPMEGSRHSMAELRAKAEAELLKASANMAHFRASANKTGKQASKLFGKAGNMLKDPFKKDVRGGVGRGPQ</sequence>
<feature type="compositionally biased region" description="Polar residues" evidence="2">
    <location>
        <begin position="2879"/>
        <end position="2888"/>
    </location>
</feature>
<organism evidence="4 5">
    <name type="scientific">Coccomyxa viridis</name>
    <dbReference type="NCBI Taxonomy" id="1274662"/>
    <lineage>
        <taxon>Eukaryota</taxon>
        <taxon>Viridiplantae</taxon>
        <taxon>Chlorophyta</taxon>
        <taxon>core chlorophytes</taxon>
        <taxon>Trebouxiophyceae</taxon>
        <taxon>Trebouxiophyceae incertae sedis</taxon>
        <taxon>Coccomyxaceae</taxon>
        <taxon>Coccomyxa</taxon>
    </lineage>
</organism>
<feature type="compositionally biased region" description="Low complexity" evidence="2">
    <location>
        <begin position="1147"/>
        <end position="1162"/>
    </location>
</feature>
<feature type="region of interest" description="Disordered" evidence="2">
    <location>
        <begin position="3119"/>
        <end position="3361"/>
    </location>
</feature>
<feature type="compositionally biased region" description="Low complexity" evidence="2">
    <location>
        <begin position="3616"/>
        <end position="3644"/>
    </location>
</feature>
<protein>
    <submittedName>
        <fullName evidence="4">G11384 protein</fullName>
    </submittedName>
</protein>
<dbReference type="Proteomes" id="UP001497392">
    <property type="component" value="Unassembled WGS sequence"/>
</dbReference>
<feature type="coiled-coil region" evidence="1">
    <location>
        <begin position="2657"/>
        <end position="2697"/>
    </location>
</feature>
<feature type="compositionally biased region" description="Low complexity" evidence="2">
    <location>
        <begin position="3390"/>
        <end position="3402"/>
    </location>
</feature>
<evidence type="ECO:0000256" key="1">
    <source>
        <dbReference type="SAM" id="Coils"/>
    </source>
</evidence>
<feature type="compositionally biased region" description="Basic and acidic residues" evidence="2">
    <location>
        <begin position="3077"/>
        <end position="3091"/>
    </location>
</feature>
<evidence type="ECO:0000256" key="3">
    <source>
        <dbReference type="SAM" id="Phobius"/>
    </source>
</evidence>
<name>A0ABP1GAC8_9CHLO</name>
<feature type="compositionally biased region" description="Low complexity" evidence="2">
    <location>
        <begin position="590"/>
        <end position="604"/>
    </location>
</feature>
<comment type="caution">
    <text evidence="4">The sequence shown here is derived from an EMBL/GenBank/DDBJ whole genome shotgun (WGS) entry which is preliminary data.</text>
</comment>
<dbReference type="InterPro" id="IPR045167">
    <property type="entry name" value="Hobbit"/>
</dbReference>
<feature type="compositionally biased region" description="Basic and acidic residues" evidence="2">
    <location>
        <begin position="3444"/>
        <end position="3460"/>
    </location>
</feature>
<dbReference type="PANTHER" id="PTHR15678:SF6">
    <property type="entry name" value="BRIDGE-LIKE LIPID TRANSFER PROTEIN FAMILY MEMBER 2"/>
    <property type="match status" value="1"/>
</dbReference>
<feature type="compositionally biased region" description="Low complexity" evidence="2">
    <location>
        <begin position="1119"/>
        <end position="1131"/>
    </location>
</feature>
<feature type="region of interest" description="Disordered" evidence="2">
    <location>
        <begin position="744"/>
        <end position="766"/>
    </location>
</feature>
<feature type="region of interest" description="Disordered" evidence="2">
    <location>
        <begin position="1009"/>
        <end position="1074"/>
    </location>
</feature>
<gene>
    <name evidence="4" type="primary">g11384</name>
    <name evidence="4" type="ORF">VP750_LOCUS10186</name>
</gene>
<feature type="compositionally biased region" description="Low complexity" evidence="2">
    <location>
        <begin position="3224"/>
        <end position="3245"/>
    </location>
</feature>
<feature type="compositionally biased region" description="Basic and acidic residues" evidence="2">
    <location>
        <begin position="3130"/>
        <end position="3142"/>
    </location>
</feature>
<feature type="region of interest" description="Disordered" evidence="2">
    <location>
        <begin position="2826"/>
        <end position="2901"/>
    </location>
</feature>
<feature type="region of interest" description="Disordered" evidence="2">
    <location>
        <begin position="2920"/>
        <end position="2941"/>
    </location>
</feature>
<feature type="region of interest" description="Disordered" evidence="2">
    <location>
        <begin position="215"/>
        <end position="234"/>
    </location>
</feature>
<feature type="compositionally biased region" description="Basic and acidic residues" evidence="2">
    <location>
        <begin position="3759"/>
        <end position="3771"/>
    </location>
</feature>
<feature type="region of interest" description="Disordered" evidence="2">
    <location>
        <begin position="3047"/>
        <end position="3107"/>
    </location>
</feature>
<evidence type="ECO:0000313" key="5">
    <source>
        <dbReference type="Proteomes" id="UP001497392"/>
    </source>
</evidence>
<feature type="compositionally biased region" description="Low complexity" evidence="2">
    <location>
        <begin position="3330"/>
        <end position="3345"/>
    </location>
</feature>
<feature type="region of interest" description="Disordered" evidence="2">
    <location>
        <begin position="533"/>
        <end position="604"/>
    </location>
</feature>
<feature type="compositionally biased region" description="Polar residues" evidence="2">
    <location>
        <begin position="3154"/>
        <end position="3167"/>
    </location>
</feature>
<feature type="region of interest" description="Disordered" evidence="2">
    <location>
        <begin position="1313"/>
        <end position="1344"/>
    </location>
</feature>
<feature type="transmembrane region" description="Helical" evidence="3">
    <location>
        <begin position="6"/>
        <end position="27"/>
    </location>
</feature>
<proteinExistence type="predicted"/>
<feature type="compositionally biased region" description="Basic and acidic residues" evidence="2">
    <location>
        <begin position="2826"/>
        <end position="2846"/>
    </location>
</feature>